<comment type="similarity">
    <text evidence="3">In the C-terminal section; belongs to the protein kinase superfamily. Ser/Thr protein kinase family.</text>
</comment>
<evidence type="ECO:0000313" key="16">
    <source>
        <dbReference type="Proteomes" id="UP000187203"/>
    </source>
</evidence>
<evidence type="ECO:0000256" key="1">
    <source>
        <dbReference type="ARBA" id="ARBA00004479"/>
    </source>
</evidence>
<keyword evidence="7 12" id="KW-0547">Nucleotide-binding</keyword>
<reference evidence="16" key="1">
    <citation type="submission" date="2013-09" db="EMBL/GenBank/DDBJ databases">
        <title>Corchorus olitorius genome sequencing.</title>
        <authorList>
            <person name="Alam M."/>
            <person name="Haque M.S."/>
            <person name="Islam M.S."/>
            <person name="Emdad E.M."/>
            <person name="Islam M.M."/>
            <person name="Ahmed B."/>
            <person name="Halim A."/>
            <person name="Hossen Q.M.M."/>
            <person name="Hossain M.Z."/>
            <person name="Ahmed R."/>
            <person name="Khan M.M."/>
            <person name="Islam R."/>
            <person name="Rashid M.M."/>
            <person name="Khan S.A."/>
            <person name="Rahman M.S."/>
            <person name="Alam M."/>
            <person name="Yahiya A.S."/>
            <person name="Khan M.S."/>
            <person name="Azam M.S."/>
            <person name="Haque T."/>
            <person name="Lashkar M.Z.H."/>
            <person name="Akhand A.I."/>
            <person name="Morshed G."/>
            <person name="Roy S."/>
            <person name="Uddin K.S."/>
            <person name="Rabeya T."/>
            <person name="Hossain A.S."/>
            <person name="Chowdhury A."/>
            <person name="Snigdha A.R."/>
            <person name="Mortoza M.S."/>
            <person name="Matin S.A."/>
            <person name="Hoque S.M.E."/>
            <person name="Islam M.K."/>
            <person name="Roy D.K."/>
            <person name="Haider R."/>
            <person name="Moosa M.M."/>
            <person name="Elias S.M."/>
            <person name="Hasan A.M."/>
            <person name="Jahan S."/>
            <person name="Shafiuddin M."/>
            <person name="Mahmood N."/>
            <person name="Shommy N.S."/>
        </authorList>
    </citation>
    <scope>NUCLEOTIDE SEQUENCE [LARGE SCALE GENOMIC DNA]</scope>
    <source>
        <strain evidence="16">cv. O-4</strain>
    </source>
</reference>
<comment type="subcellular location">
    <subcellularLocation>
        <location evidence="1">Membrane</location>
        <topology evidence="1">Single-pass type I membrane protein</topology>
    </subcellularLocation>
</comment>
<dbReference type="SUPFAM" id="SSF56112">
    <property type="entry name" value="Protein kinase-like (PK-like)"/>
    <property type="match status" value="1"/>
</dbReference>
<keyword evidence="16" id="KW-1185">Reference proteome</keyword>
<dbReference type="InterPro" id="IPR011009">
    <property type="entry name" value="Kinase-like_dom_sf"/>
</dbReference>
<keyword evidence="5" id="KW-0732">Signal</keyword>
<evidence type="ECO:0000256" key="11">
    <source>
        <dbReference type="ARBA" id="ARBA00023170"/>
    </source>
</evidence>
<keyword evidence="9 13" id="KW-1133">Transmembrane helix</keyword>
<dbReference type="STRING" id="93759.A0A1R3JBI9"/>
<dbReference type="Pfam" id="PF07714">
    <property type="entry name" value="PK_Tyr_Ser-Thr"/>
    <property type="match status" value="1"/>
</dbReference>
<dbReference type="GO" id="GO:0051707">
    <property type="term" value="P:response to other organism"/>
    <property type="evidence" value="ECO:0007669"/>
    <property type="project" value="UniProtKB-ARBA"/>
</dbReference>
<dbReference type="InterPro" id="IPR013320">
    <property type="entry name" value="ConA-like_dom_sf"/>
</dbReference>
<evidence type="ECO:0000256" key="9">
    <source>
        <dbReference type="ARBA" id="ARBA00022989"/>
    </source>
</evidence>
<dbReference type="GO" id="GO:0016020">
    <property type="term" value="C:membrane"/>
    <property type="evidence" value="ECO:0007669"/>
    <property type="project" value="UniProtKB-SubCell"/>
</dbReference>
<dbReference type="Gene3D" id="2.60.120.200">
    <property type="match status" value="1"/>
</dbReference>
<feature type="domain" description="Protein kinase" evidence="14">
    <location>
        <begin position="382"/>
        <end position="572"/>
    </location>
</feature>
<dbReference type="PROSITE" id="PS50011">
    <property type="entry name" value="PROTEIN_KINASE_DOM"/>
    <property type="match status" value="1"/>
</dbReference>
<dbReference type="CDD" id="cd06899">
    <property type="entry name" value="lectin_legume_LecRK_Arcelin_ConA"/>
    <property type="match status" value="1"/>
</dbReference>
<dbReference type="Gene3D" id="3.30.200.20">
    <property type="entry name" value="Phosphorylase Kinase, domain 1"/>
    <property type="match status" value="1"/>
</dbReference>
<evidence type="ECO:0000259" key="14">
    <source>
        <dbReference type="PROSITE" id="PS50011"/>
    </source>
</evidence>
<comment type="similarity">
    <text evidence="2">In the N-terminal section; belongs to the leguminous lectin family.</text>
</comment>
<dbReference type="InterPro" id="IPR017441">
    <property type="entry name" value="Protein_kinase_ATP_BS"/>
</dbReference>
<accession>A0A1R3JBI9</accession>
<dbReference type="GO" id="GO:0006952">
    <property type="term" value="P:defense response"/>
    <property type="evidence" value="ECO:0007669"/>
    <property type="project" value="UniProtKB-ARBA"/>
</dbReference>
<dbReference type="Gene3D" id="1.10.510.10">
    <property type="entry name" value="Transferase(Phosphotransferase) domain 1"/>
    <property type="match status" value="1"/>
</dbReference>
<dbReference type="Proteomes" id="UP000187203">
    <property type="component" value="Unassembled WGS sequence"/>
</dbReference>
<keyword evidence="4 13" id="KW-0812">Transmembrane</keyword>
<dbReference type="InterPro" id="IPR000719">
    <property type="entry name" value="Prot_kinase_dom"/>
</dbReference>
<dbReference type="GO" id="GO:0030246">
    <property type="term" value="F:carbohydrate binding"/>
    <property type="evidence" value="ECO:0007669"/>
    <property type="project" value="UniProtKB-KW"/>
</dbReference>
<dbReference type="FunFam" id="3.30.200.20:FF:000168">
    <property type="entry name" value="L-type lectin-domain containing receptor kinase IX.1"/>
    <property type="match status" value="1"/>
</dbReference>
<evidence type="ECO:0000313" key="15">
    <source>
        <dbReference type="EMBL" id="OMO92196.1"/>
    </source>
</evidence>
<keyword evidence="8 12" id="KW-0067">ATP-binding</keyword>
<dbReference type="SUPFAM" id="SSF49899">
    <property type="entry name" value="Concanavalin A-like lectins/glucanases"/>
    <property type="match status" value="1"/>
</dbReference>
<organism evidence="15 16">
    <name type="scientific">Corchorus olitorius</name>
    <dbReference type="NCBI Taxonomy" id="93759"/>
    <lineage>
        <taxon>Eukaryota</taxon>
        <taxon>Viridiplantae</taxon>
        <taxon>Streptophyta</taxon>
        <taxon>Embryophyta</taxon>
        <taxon>Tracheophyta</taxon>
        <taxon>Spermatophyta</taxon>
        <taxon>Magnoliopsida</taxon>
        <taxon>eudicotyledons</taxon>
        <taxon>Gunneridae</taxon>
        <taxon>Pentapetalae</taxon>
        <taxon>rosids</taxon>
        <taxon>malvids</taxon>
        <taxon>Malvales</taxon>
        <taxon>Malvaceae</taxon>
        <taxon>Grewioideae</taxon>
        <taxon>Apeibeae</taxon>
        <taxon>Corchorus</taxon>
    </lineage>
</organism>
<evidence type="ECO:0000256" key="5">
    <source>
        <dbReference type="ARBA" id="ARBA00022729"/>
    </source>
</evidence>
<dbReference type="AlphaFoldDB" id="A0A1R3JBI9"/>
<sequence length="572" mass="64530">MAAWGSVFPTPINMSLLEDEKMPQLSLSFQMPKGKGGRLGWHPIFENVESRAVQQHNHVLGRPYSNNFNEANIEYRGDATASAGNVELNKIQIGDQVYLFRIGQVIHTEHIKLQDFHTKQLTNFTTHFSFIIDTSGPNNQNYGDGLVFFIAPVGFQSPANSAGGGLGLLDNSDLSDHLSQNKDPIVFVEFDSYADPLDPPYEHVGININSLNSSVYTRWNSSFHSGDTANVWISYNAVTKNLTVSWTYQSTSNSQEISTLSYHVDLMKVLPMEWVIVGIGGSTGFQYEHHILKSWYFSSDLDYSKDMSKIKIVVVLCVSIFTSALIFVSVMAYYYMVWRRNLQNKQNDSEGISLIWIIHDFEKGAGPRRFSYRDLVSATNNFSDDRKLGQGGFGAVYKGHLSDLDIDVAVKKISRGSKQGVKEYISEVTVITRLKHRNLVQLIGWCHDRGQFLLVYEFMPNGSLDSHLFGQNCTLTWDTRQNKPLEAVDQRLQMEFDEEQAKCMIVVGLWCAHPDHTLRPSIKQAIQVMNFEVEKPDLNLQMLAPMYEVPSAEAPENSAEPLISNSVLQIGR</sequence>
<dbReference type="GO" id="GO:0004672">
    <property type="term" value="F:protein kinase activity"/>
    <property type="evidence" value="ECO:0007669"/>
    <property type="project" value="InterPro"/>
</dbReference>
<evidence type="ECO:0000256" key="6">
    <source>
        <dbReference type="ARBA" id="ARBA00022734"/>
    </source>
</evidence>
<dbReference type="PANTHER" id="PTHR27007">
    <property type="match status" value="1"/>
</dbReference>
<evidence type="ECO:0000256" key="2">
    <source>
        <dbReference type="ARBA" id="ARBA00008536"/>
    </source>
</evidence>
<evidence type="ECO:0000256" key="13">
    <source>
        <dbReference type="SAM" id="Phobius"/>
    </source>
</evidence>
<dbReference type="InterPro" id="IPR001245">
    <property type="entry name" value="Ser-Thr/Tyr_kinase_cat_dom"/>
</dbReference>
<dbReference type="Pfam" id="PF00139">
    <property type="entry name" value="Lectin_legB"/>
    <property type="match status" value="1"/>
</dbReference>
<evidence type="ECO:0000256" key="10">
    <source>
        <dbReference type="ARBA" id="ARBA00023136"/>
    </source>
</evidence>
<name>A0A1R3JBI9_9ROSI</name>
<keyword evidence="10 13" id="KW-0472">Membrane</keyword>
<proteinExistence type="inferred from homology"/>
<evidence type="ECO:0000256" key="7">
    <source>
        <dbReference type="ARBA" id="ARBA00022741"/>
    </source>
</evidence>
<protein>
    <recommendedName>
        <fullName evidence="14">Protein kinase domain-containing protein</fullName>
    </recommendedName>
</protein>
<feature type="transmembrane region" description="Helical" evidence="13">
    <location>
        <begin position="312"/>
        <end position="336"/>
    </location>
</feature>
<dbReference type="OrthoDB" id="4062651at2759"/>
<evidence type="ECO:0000256" key="4">
    <source>
        <dbReference type="ARBA" id="ARBA00022692"/>
    </source>
</evidence>
<dbReference type="InterPro" id="IPR001220">
    <property type="entry name" value="Legume_lectin_dom"/>
</dbReference>
<evidence type="ECO:0000256" key="8">
    <source>
        <dbReference type="ARBA" id="ARBA00022840"/>
    </source>
</evidence>
<keyword evidence="6" id="KW-0430">Lectin</keyword>
<dbReference type="GO" id="GO:0005524">
    <property type="term" value="F:ATP binding"/>
    <property type="evidence" value="ECO:0007669"/>
    <property type="project" value="UniProtKB-UniRule"/>
</dbReference>
<dbReference type="PROSITE" id="PS00107">
    <property type="entry name" value="PROTEIN_KINASE_ATP"/>
    <property type="match status" value="1"/>
</dbReference>
<dbReference type="InterPro" id="IPR050528">
    <property type="entry name" value="L-type_Lectin-RKs"/>
</dbReference>
<gene>
    <name evidence="15" type="ORF">COLO4_17802</name>
</gene>
<feature type="binding site" evidence="12">
    <location>
        <position position="412"/>
    </location>
    <ligand>
        <name>ATP</name>
        <dbReference type="ChEBI" id="CHEBI:30616"/>
    </ligand>
</feature>
<dbReference type="EMBL" id="AWUE01016384">
    <property type="protein sequence ID" value="OMO92196.1"/>
    <property type="molecule type" value="Genomic_DNA"/>
</dbReference>
<evidence type="ECO:0000256" key="3">
    <source>
        <dbReference type="ARBA" id="ARBA00010217"/>
    </source>
</evidence>
<evidence type="ECO:0000256" key="12">
    <source>
        <dbReference type="PROSITE-ProRule" id="PRU10141"/>
    </source>
</evidence>
<comment type="caution">
    <text evidence="15">The sequence shown here is derived from an EMBL/GenBank/DDBJ whole genome shotgun (WGS) entry which is preliminary data.</text>
</comment>
<keyword evidence="11" id="KW-0675">Receptor</keyword>